<evidence type="ECO:0000259" key="4">
    <source>
        <dbReference type="PROSITE" id="PS51202"/>
    </source>
</evidence>
<dbReference type="OrthoDB" id="9775180at2"/>
<organism evidence="5 6">
    <name type="scientific">Caulifigura coniformis</name>
    <dbReference type="NCBI Taxonomy" id="2527983"/>
    <lineage>
        <taxon>Bacteria</taxon>
        <taxon>Pseudomonadati</taxon>
        <taxon>Planctomycetota</taxon>
        <taxon>Planctomycetia</taxon>
        <taxon>Planctomycetales</taxon>
        <taxon>Planctomycetaceae</taxon>
        <taxon>Caulifigura</taxon>
    </lineage>
</organism>
<evidence type="ECO:0000313" key="6">
    <source>
        <dbReference type="Proteomes" id="UP000315700"/>
    </source>
</evidence>
<keyword evidence="2" id="KW-0406">Ion transport</keyword>
<dbReference type="InterPro" id="IPR050721">
    <property type="entry name" value="Trk_Ktr_HKT_K-transport"/>
</dbReference>
<name>A0A517S7N7_9PLAN</name>
<dbReference type="Gene3D" id="3.40.50.720">
    <property type="entry name" value="NAD(P)-binding Rossmann-like Domain"/>
    <property type="match status" value="1"/>
</dbReference>
<keyword evidence="1" id="KW-0813">Transport</keyword>
<dbReference type="InterPro" id="IPR006037">
    <property type="entry name" value="RCK_C"/>
</dbReference>
<reference evidence="5 6" key="1">
    <citation type="submission" date="2019-02" db="EMBL/GenBank/DDBJ databases">
        <title>Deep-cultivation of Planctomycetes and their phenomic and genomic characterization uncovers novel biology.</title>
        <authorList>
            <person name="Wiegand S."/>
            <person name="Jogler M."/>
            <person name="Boedeker C."/>
            <person name="Pinto D."/>
            <person name="Vollmers J."/>
            <person name="Rivas-Marin E."/>
            <person name="Kohn T."/>
            <person name="Peeters S.H."/>
            <person name="Heuer A."/>
            <person name="Rast P."/>
            <person name="Oberbeckmann S."/>
            <person name="Bunk B."/>
            <person name="Jeske O."/>
            <person name="Meyerdierks A."/>
            <person name="Storesund J.E."/>
            <person name="Kallscheuer N."/>
            <person name="Luecker S."/>
            <person name="Lage O.M."/>
            <person name="Pohl T."/>
            <person name="Merkel B.J."/>
            <person name="Hornburger P."/>
            <person name="Mueller R.-W."/>
            <person name="Bruemmer F."/>
            <person name="Labrenz M."/>
            <person name="Spormann A.M."/>
            <person name="Op den Camp H."/>
            <person name="Overmann J."/>
            <person name="Amann R."/>
            <person name="Jetten M.S.M."/>
            <person name="Mascher T."/>
            <person name="Medema M.H."/>
            <person name="Devos D.P."/>
            <person name="Kaster A.-K."/>
            <person name="Ovreas L."/>
            <person name="Rohde M."/>
            <person name="Galperin M.Y."/>
            <person name="Jogler C."/>
        </authorList>
    </citation>
    <scope>NUCLEOTIDE SEQUENCE [LARGE SCALE GENOMIC DNA]</scope>
    <source>
        <strain evidence="5 6">Pan44</strain>
    </source>
</reference>
<dbReference type="PANTHER" id="PTHR43833:SF5">
    <property type="entry name" value="TRK SYSTEM POTASSIUM UPTAKE PROTEIN TRKA"/>
    <property type="match status" value="1"/>
</dbReference>
<dbReference type="KEGG" id="ccos:Pan44_01280"/>
<evidence type="ECO:0000256" key="2">
    <source>
        <dbReference type="ARBA" id="ARBA00023065"/>
    </source>
</evidence>
<dbReference type="PANTHER" id="PTHR43833">
    <property type="entry name" value="POTASSIUM CHANNEL PROTEIN 2-RELATED-RELATED"/>
    <property type="match status" value="1"/>
</dbReference>
<dbReference type="AlphaFoldDB" id="A0A517S7N7"/>
<evidence type="ECO:0000259" key="3">
    <source>
        <dbReference type="PROSITE" id="PS51201"/>
    </source>
</evidence>
<dbReference type="RefSeq" id="WP_145026213.1">
    <property type="nucleotide sequence ID" value="NZ_CP036271.1"/>
</dbReference>
<dbReference type="InParanoid" id="A0A517S7N7"/>
<sequence length="241" mass="25901">MASRRQIVGLERSPQQGTPSSMYIIVVGCGSIGSRMIELAIADRHEVVLIEERADRAEAAARRYDARVLHANIAHGDILKEAGGDKADALIATTSDDSANLMTMFLGRQAGIRSLVTLVSQTDHVPLFERLGVQILTDPDVIVARHLYGFVRQPAIVEFVTLPGGGDLFEIVVAPGSPLVGKSLAEVGEAKLLPESTLILTVERGELLLPGRGATTLQAADHLRIYSQSTLKSDQLRVFTG</sequence>
<evidence type="ECO:0000256" key="1">
    <source>
        <dbReference type="ARBA" id="ARBA00022448"/>
    </source>
</evidence>
<dbReference type="SUPFAM" id="SSF51735">
    <property type="entry name" value="NAD(P)-binding Rossmann-fold domains"/>
    <property type="match status" value="1"/>
</dbReference>
<dbReference type="InterPro" id="IPR036291">
    <property type="entry name" value="NAD(P)-bd_dom_sf"/>
</dbReference>
<dbReference type="GO" id="GO:0006813">
    <property type="term" value="P:potassium ion transport"/>
    <property type="evidence" value="ECO:0007669"/>
    <property type="project" value="InterPro"/>
</dbReference>
<proteinExistence type="predicted"/>
<gene>
    <name evidence="5" type="primary">trkA</name>
    <name evidence="5" type="ORF">Pan44_01280</name>
</gene>
<dbReference type="SUPFAM" id="SSF116726">
    <property type="entry name" value="TrkA C-terminal domain-like"/>
    <property type="match status" value="1"/>
</dbReference>
<dbReference type="InterPro" id="IPR003148">
    <property type="entry name" value="RCK_N"/>
</dbReference>
<protein>
    <submittedName>
        <fullName evidence="5">Trk system potassium uptake protein TrkA</fullName>
    </submittedName>
</protein>
<dbReference type="Pfam" id="PF02254">
    <property type="entry name" value="TrkA_N"/>
    <property type="match status" value="1"/>
</dbReference>
<dbReference type="GO" id="GO:0008324">
    <property type="term" value="F:monoatomic cation transmembrane transporter activity"/>
    <property type="evidence" value="ECO:0007669"/>
    <property type="project" value="InterPro"/>
</dbReference>
<feature type="domain" description="RCK C-terminal" evidence="4">
    <location>
        <begin position="154"/>
        <end position="241"/>
    </location>
</feature>
<dbReference type="Pfam" id="PF02080">
    <property type="entry name" value="TrkA_C"/>
    <property type="match status" value="1"/>
</dbReference>
<dbReference type="Gene3D" id="3.30.70.1450">
    <property type="entry name" value="Regulator of K+ conductance, C-terminal domain"/>
    <property type="match status" value="1"/>
</dbReference>
<dbReference type="PROSITE" id="PS51201">
    <property type="entry name" value="RCK_N"/>
    <property type="match status" value="1"/>
</dbReference>
<feature type="domain" description="RCK N-terminal" evidence="3">
    <location>
        <begin position="21"/>
        <end position="143"/>
    </location>
</feature>
<dbReference type="PROSITE" id="PS51257">
    <property type="entry name" value="PROKAR_LIPOPROTEIN"/>
    <property type="match status" value="1"/>
</dbReference>
<accession>A0A517S7N7</accession>
<dbReference type="PROSITE" id="PS51202">
    <property type="entry name" value="RCK_C"/>
    <property type="match status" value="1"/>
</dbReference>
<dbReference type="EMBL" id="CP036271">
    <property type="protein sequence ID" value="QDT52119.1"/>
    <property type="molecule type" value="Genomic_DNA"/>
</dbReference>
<dbReference type="Proteomes" id="UP000315700">
    <property type="component" value="Chromosome"/>
</dbReference>
<dbReference type="InterPro" id="IPR036721">
    <property type="entry name" value="RCK_C_sf"/>
</dbReference>
<evidence type="ECO:0000313" key="5">
    <source>
        <dbReference type="EMBL" id="QDT52119.1"/>
    </source>
</evidence>
<keyword evidence="6" id="KW-1185">Reference proteome</keyword>